<dbReference type="InterPro" id="IPR002909">
    <property type="entry name" value="IPT_dom"/>
</dbReference>
<feature type="repeat" description="NHL" evidence="2">
    <location>
        <begin position="194"/>
        <end position="223"/>
    </location>
</feature>
<dbReference type="PROSITE" id="PS51125">
    <property type="entry name" value="NHL"/>
    <property type="match status" value="2"/>
</dbReference>
<accession>A0A7K1TYH2</accession>
<keyword evidence="1" id="KW-0677">Repeat</keyword>
<dbReference type="InterPro" id="IPR013783">
    <property type="entry name" value="Ig-like_fold"/>
</dbReference>
<dbReference type="Gene3D" id="2.60.40.10">
    <property type="entry name" value="Immunoglobulins"/>
    <property type="match status" value="1"/>
</dbReference>
<dbReference type="Proteomes" id="UP000461730">
    <property type="component" value="Unassembled WGS sequence"/>
</dbReference>
<evidence type="ECO:0000256" key="1">
    <source>
        <dbReference type="ARBA" id="ARBA00022737"/>
    </source>
</evidence>
<dbReference type="EMBL" id="WRXN01000001">
    <property type="protein sequence ID" value="MVT07159.1"/>
    <property type="molecule type" value="Genomic_DNA"/>
</dbReference>
<dbReference type="Pfam" id="PF01436">
    <property type="entry name" value="NHL"/>
    <property type="match status" value="5"/>
</dbReference>
<dbReference type="Pfam" id="PF01833">
    <property type="entry name" value="TIG"/>
    <property type="match status" value="1"/>
</dbReference>
<dbReference type="AlphaFoldDB" id="A0A7K1TYH2"/>
<evidence type="ECO:0000256" key="2">
    <source>
        <dbReference type="PROSITE-ProRule" id="PRU00504"/>
    </source>
</evidence>
<feature type="domain" description="IPT/TIG" evidence="3">
    <location>
        <begin position="45"/>
        <end position="121"/>
    </location>
</feature>
<evidence type="ECO:0000313" key="4">
    <source>
        <dbReference type="EMBL" id="MVT07159.1"/>
    </source>
</evidence>
<dbReference type="InterPro" id="IPR011042">
    <property type="entry name" value="6-blade_b-propeller_TolB-like"/>
</dbReference>
<feature type="repeat" description="NHL" evidence="2">
    <location>
        <begin position="241"/>
        <end position="276"/>
    </location>
</feature>
<dbReference type="PROSITE" id="PS51257">
    <property type="entry name" value="PROKAR_LIPOPROTEIN"/>
    <property type="match status" value="1"/>
</dbReference>
<name>A0A7K1TYH2_9BACT</name>
<keyword evidence="5" id="KW-1185">Reference proteome</keyword>
<dbReference type="PANTHER" id="PTHR13833">
    <property type="match status" value="1"/>
</dbReference>
<dbReference type="InterPro" id="IPR014756">
    <property type="entry name" value="Ig_E-set"/>
</dbReference>
<dbReference type="InterPro" id="IPR001258">
    <property type="entry name" value="NHL_repeat"/>
</dbReference>
<sequence length="427" mass="44213">MIMKNIELSLNFLYLPLAFCILSMYSCKKESSGNPNNDPTTTSLKITSFAPLGGEVADSVTILGVGFSKTASSNKVAFNGTQATVITATDTSLRVTVPAGASTGKITVTSNNNTGSSDSNFIVGPVVFTLAGGPPLGYQDGTGTTARFSGVCGLAMDASGNLYVTDANNNRIRKVTPAGVVTTFAGDGSTSVMSGPWGVAIDASGNLYVSDMYNNRILKITQVGVITTLAGGTAGNKDGQGTDASFSWPKGLTVDASGNVFVADCNNHRIRKITPAGLVTTVAGTDISGGFVDGDVSVARFNFPSDVAIDASGNLYVTDEFNYRVRKITPAGVVSTFAGAWTYTILNDPLGITIDASGNLYVADISRQIKKISPTGVVTIIAGSGENGYVDGPASLARFNNPYDLAVDASGKVYVTDWSNGAIRVIR</sequence>
<comment type="caution">
    <text evidence="4">The sequence shown here is derived from an EMBL/GenBank/DDBJ whole genome shotgun (WGS) entry which is preliminary data.</text>
</comment>
<evidence type="ECO:0000259" key="3">
    <source>
        <dbReference type="Pfam" id="PF01833"/>
    </source>
</evidence>
<dbReference type="PANTHER" id="PTHR13833:SF71">
    <property type="entry name" value="NHL DOMAIN-CONTAINING PROTEIN"/>
    <property type="match status" value="1"/>
</dbReference>
<gene>
    <name evidence="4" type="ORF">GO493_02715</name>
</gene>
<protein>
    <recommendedName>
        <fullName evidence="3">IPT/TIG domain-containing protein</fullName>
    </recommendedName>
</protein>
<dbReference type="Gene3D" id="2.120.10.30">
    <property type="entry name" value="TolB, C-terminal domain"/>
    <property type="match status" value="4"/>
</dbReference>
<organism evidence="4 5">
    <name type="scientific">Chitinophaga tropicalis</name>
    <dbReference type="NCBI Taxonomy" id="2683588"/>
    <lineage>
        <taxon>Bacteria</taxon>
        <taxon>Pseudomonadati</taxon>
        <taxon>Bacteroidota</taxon>
        <taxon>Chitinophagia</taxon>
        <taxon>Chitinophagales</taxon>
        <taxon>Chitinophagaceae</taxon>
        <taxon>Chitinophaga</taxon>
    </lineage>
</organism>
<dbReference type="SUPFAM" id="SSF81296">
    <property type="entry name" value="E set domains"/>
    <property type="match status" value="1"/>
</dbReference>
<dbReference type="SUPFAM" id="SSF101898">
    <property type="entry name" value="NHL repeat"/>
    <property type="match status" value="1"/>
</dbReference>
<reference evidence="4 5" key="1">
    <citation type="submission" date="2019-12" db="EMBL/GenBank/DDBJ databases">
        <title>Chitinophaga sp. strain ysch24 (GDMCC 1.1355), whole genome shotgun sequence.</title>
        <authorList>
            <person name="Zhang X."/>
        </authorList>
    </citation>
    <scope>NUCLEOTIDE SEQUENCE [LARGE SCALE GENOMIC DNA]</scope>
    <source>
        <strain evidence="5">ysch24</strain>
    </source>
</reference>
<dbReference type="CDD" id="cd14953">
    <property type="entry name" value="NHL_like_1"/>
    <property type="match status" value="1"/>
</dbReference>
<evidence type="ECO:0000313" key="5">
    <source>
        <dbReference type="Proteomes" id="UP000461730"/>
    </source>
</evidence>
<proteinExistence type="predicted"/>